<dbReference type="Gene3D" id="1.10.340.30">
    <property type="entry name" value="Hypothetical protein, domain 2"/>
    <property type="match status" value="1"/>
</dbReference>
<keyword evidence="3" id="KW-0479">Metal-binding</keyword>
<dbReference type="SMART" id="SM00478">
    <property type="entry name" value="ENDO3c"/>
    <property type="match status" value="1"/>
</dbReference>
<dbReference type="GO" id="GO:0051539">
    <property type="term" value="F:4 iron, 4 sulfur cluster binding"/>
    <property type="evidence" value="ECO:0007669"/>
    <property type="project" value="UniProtKB-KW"/>
</dbReference>
<name>A0A1I5TGG0_9FIRM</name>
<evidence type="ECO:0000256" key="1">
    <source>
        <dbReference type="ARBA" id="ARBA00001966"/>
    </source>
</evidence>
<sequence>MYQKLMDIYDRMYKHFGPRHWWPADTPFEVVVGAILTQSVAWRNVEQAIKNLKQAGLLDLVAIAHAELDELARLIRPTRYYNMKARKLQAFCRHVLENYDGSLERLFAKDLWPLREELLGIYGIGEETADSILLYAAEKPIFVVDAYTKRIFSRLGMVDADIKYGQLQRFFMDHIPPDVMLYNEYHAQIDAVGNNYCAAKKPSCGECPLRPLCGFASAV</sequence>
<reference evidence="7 8" key="1">
    <citation type="submission" date="2016-10" db="EMBL/GenBank/DDBJ databases">
        <authorList>
            <person name="de Groot N.N."/>
        </authorList>
    </citation>
    <scope>NUCLEOTIDE SEQUENCE [LARGE SCALE GENOMIC DNA]</scope>
    <source>
        <strain evidence="7 8">DSM 20678</strain>
    </source>
</reference>
<gene>
    <name evidence="7" type="ORF">SAMN05444406_104117</name>
</gene>
<evidence type="ECO:0000313" key="8">
    <source>
        <dbReference type="Proteomes" id="UP000198577"/>
    </source>
</evidence>
<evidence type="ECO:0000256" key="4">
    <source>
        <dbReference type="ARBA" id="ARBA00023004"/>
    </source>
</evidence>
<dbReference type="InterPro" id="IPR023170">
    <property type="entry name" value="HhH_base_excis_C"/>
</dbReference>
<dbReference type="CDD" id="cd00056">
    <property type="entry name" value="ENDO3c"/>
    <property type="match status" value="1"/>
</dbReference>
<dbReference type="GO" id="GO:0016787">
    <property type="term" value="F:hydrolase activity"/>
    <property type="evidence" value="ECO:0007669"/>
    <property type="project" value="UniProtKB-ARBA"/>
</dbReference>
<dbReference type="GO" id="GO:0140097">
    <property type="term" value="F:catalytic activity, acting on DNA"/>
    <property type="evidence" value="ECO:0007669"/>
    <property type="project" value="UniProtKB-ARBA"/>
</dbReference>
<dbReference type="Proteomes" id="UP000198577">
    <property type="component" value="Unassembled WGS sequence"/>
</dbReference>
<dbReference type="PIRSF" id="PIRSF001435">
    <property type="entry name" value="Nth"/>
    <property type="match status" value="1"/>
</dbReference>
<keyword evidence="8" id="KW-1185">Reference proteome</keyword>
<protein>
    <submittedName>
        <fullName evidence="7">DNA-3-methyladenine glycosylase III</fullName>
    </submittedName>
</protein>
<dbReference type="Gene3D" id="1.10.1670.10">
    <property type="entry name" value="Helix-hairpin-Helix base-excision DNA repair enzymes (C-terminal)"/>
    <property type="match status" value="1"/>
</dbReference>
<evidence type="ECO:0000256" key="3">
    <source>
        <dbReference type="ARBA" id="ARBA00022723"/>
    </source>
</evidence>
<dbReference type="Pfam" id="PF00730">
    <property type="entry name" value="HhH-GPD"/>
    <property type="match status" value="1"/>
</dbReference>
<dbReference type="SUPFAM" id="SSF48150">
    <property type="entry name" value="DNA-glycosylase"/>
    <property type="match status" value="1"/>
</dbReference>
<dbReference type="SMART" id="SM00525">
    <property type="entry name" value="FES"/>
    <property type="match status" value="1"/>
</dbReference>
<dbReference type="OrthoDB" id="9802365at2"/>
<dbReference type="RefSeq" id="WP_092281998.1">
    <property type="nucleotide sequence ID" value="NZ_FOXR01000004.1"/>
</dbReference>
<accession>A0A1I5TGG0</accession>
<keyword evidence="2" id="KW-0004">4Fe-4S</keyword>
<evidence type="ECO:0000259" key="6">
    <source>
        <dbReference type="SMART" id="SM00478"/>
    </source>
</evidence>
<dbReference type="GO" id="GO:0046872">
    <property type="term" value="F:metal ion binding"/>
    <property type="evidence" value="ECO:0007669"/>
    <property type="project" value="UniProtKB-KW"/>
</dbReference>
<evidence type="ECO:0000313" key="7">
    <source>
        <dbReference type="EMBL" id="SFP82129.1"/>
    </source>
</evidence>
<dbReference type="PANTHER" id="PTHR10359:SF19">
    <property type="entry name" value="DNA REPAIR GLYCOSYLASE MJ1434-RELATED"/>
    <property type="match status" value="1"/>
</dbReference>
<keyword evidence="5" id="KW-0411">Iron-sulfur</keyword>
<keyword evidence="4" id="KW-0408">Iron</keyword>
<comment type="cofactor">
    <cofactor evidence="1">
        <name>[4Fe-4S] cluster</name>
        <dbReference type="ChEBI" id="CHEBI:49883"/>
    </cofactor>
</comment>
<dbReference type="InterPro" id="IPR003651">
    <property type="entry name" value="Endonuclease3_FeS-loop_motif"/>
</dbReference>
<dbReference type="GO" id="GO:0006284">
    <property type="term" value="P:base-excision repair"/>
    <property type="evidence" value="ECO:0007669"/>
    <property type="project" value="InterPro"/>
</dbReference>
<feature type="domain" description="HhH-GPD" evidence="6">
    <location>
        <begin position="36"/>
        <end position="195"/>
    </location>
</feature>
<dbReference type="PANTHER" id="PTHR10359">
    <property type="entry name" value="A/G-SPECIFIC ADENINE GLYCOSYLASE/ENDONUCLEASE III"/>
    <property type="match status" value="1"/>
</dbReference>
<dbReference type="AlphaFoldDB" id="A0A1I5TGG0"/>
<dbReference type="InterPro" id="IPR011257">
    <property type="entry name" value="DNA_glycosylase"/>
</dbReference>
<evidence type="ECO:0000256" key="2">
    <source>
        <dbReference type="ARBA" id="ARBA00022485"/>
    </source>
</evidence>
<dbReference type="EMBL" id="FOXR01000004">
    <property type="protein sequence ID" value="SFP82129.1"/>
    <property type="molecule type" value="Genomic_DNA"/>
</dbReference>
<dbReference type="InterPro" id="IPR003265">
    <property type="entry name" value="HhH-GPD_domain"/>
</dbReference>
<proteinExistence type="predicted"/>
<evidence type="ECO:0000256" key="5">
    <source>
        <dbReference type="ARBA" id="ARBA00023014"/>
    </source>
</evidence>
<organism evidence="7 8">
    <name type="scientific">Caldicoprobacter faecalis</name>
    <dbReference type="NCBI Taxonomy" id="937334"/>
    <lineage>
        <taxon>Bacteria</taxon>
        <taxon>Bacillati</taxon>
        <taxon>Bacillota</taxon>
        <taxon>Clostridia</taxon>
        <taxon>Caldicoprobacterales</taxon>
        <taxon>Caldicoprobacteraceae</taxon>
        <taxon>Caldicoprobacter</taxon>
    </lineage>
</organism>